<keyword evidence="1 2" id="KW-0378">Hydrolase</keyword>
<name>A0ABU0LFH5_XANAG</name>
<evidence type="ECO:0000259" key="3">
    <source>
        <dbReference type="Pfam" id="PF02834"/>
    </source>
</evidence>
<comment type="catalytic activity">
    <reaction evidence="2">
        <text>a 3'-end 2',3'-cyclophospho-ribonucleotide-RNA + H2O = a 3'-end 2'-phospho-ribonucleotide-RNA + H(+)</text>
        <dbReference type="Rhea" id="RHEA:11828"/>
        <dbReference type="Rhea" id="RHEA-COMP:10464"/>
        <dbReference type="Rhea" id="RHEA-COMP:17353"/>
        <dbReference type="ChEBI" id="CHEBI:15377"/>
        <dbReference type="ChEBI" id="CHEBI:15378"/>
        <dbReference type="ChEBI" id="CHEBI:83064"/>
        <dbReference type="ChEBI" id="CHEBI:173113"/>
        <dbReference type="EC" id="3.1.4.58"/>
    </reaction>
</comment>
<dbReference type="InterPro" id="IPR014051">
    <property type="entry name" value="Phosphoesterase_HXTX"/>
</dbReference>
<proteinExistence type="inferred from homology"/>
<feature type="short sequence motif" description="HXTX 1" evidence="2">
    <location>
        <begin position="37"/>
        <end position="40"/>
    </location>
</feature>
<feature type="active site" description="Proton donor" evidence="2">
    <location>
        <position position="37"/>
    </location>
</feature>
<dbReference type="InterPro" id="IPR009097">
    <property type="entry name" value="Cyclic_Pdiesterase"/>
</dbReference>
<dbReference type="InterPro" id="IPR004175">
    <property type="entry name" value="RNA_CPDase"/>
</dbReference>
<protein>
    <recommendedName>
        <fullName evidence="2">RNA 2',3'-cyclic phosphodiesterase</fullName>
        <shortName evidence="2">RNA 2',3'-CPDase</shortName>
        <ecNumber evidence="2">3.1.4.58</ecNumber>
    </recommendedName>
</protein>
<feature type="domain" description="Phosphoesterase HXTX" evidence="3">
    <location>
        <begin position="9"/>
        <end position="84"/>
    </location>
</feature>
<gene>
    <name evidence="4" type="ORF">QOZ94_002694</name>
</gene>
<dbReference type="RefSeq" id="WP_237347324.1">
    <property type="nucleotide sequence ID" value="NZ_JABWGX010000032.1"/>
</dbReference>
<keyword evidence="5" id="KW-1185">Reference proteome</keyword>
<evidence type="ECO:0000256" key="1">
    <source>
        <dbReference type="ARBA" id="ARBA00022801"/>
    </source>
</evidence>
<comment type="caution">
    <text evidence="4">The sequence shown here is derived from an EMBL/GenBank/DDBJ whole genome shotgun (WGS) entry which is preliminary data.</text>
</comment>
<dbReference type="Gene3D" id="3.90.1140.10">
    <property type="entry name" value="Cyclic phosphodiesterase"/>
    <property type="match status" value="1"/>
</dbReference>
<reference evidence="4 5" key="1">
    <citation type="submission" date="2023-07" db="EMBL/GenBank/DDBJ databases">
        <title>Genomic Encyclopedia of Type Strains, Phase IV (KMG-IV): sequencing the most valuable type-strain genomes for metagenomic binning, comparative biology and taxonomic classification.</title>
        <authorList>
            <person name="Goeker M."/>
        </authorList>
    </citation>
    <scope>NUCLEOTIDE SEQUENCE [LARGE SCALE GENOMIC DNA]</scope>
    <source>
        <strain evidence="4 5">DSM 3770</strain>
    </source>
</reference>
<dbReference type="HAMAP" id="MF_01940">
    <property type="entry name" value="RNA_CPDase"/>
    <property type="match status" value="1"/>
</dbReference>
<comment type="function">
    <text evidence="2">Hydrolyzes RNA 2',3'-cyclic phosphodiester to an RNA 2'-phosphomonoester.</text>
</comment>
<dbReference type="GO" id="GO:0016874">
    <property type="term" value="F:ligase activity"/>
    <property type="evidence" value="ECO:0007669"/>
    <property type="project" value="UniProtKB-KW"/>
</dbReference>
<evidence type="ECO:0000313" key="4">
    <source>
        <dbReference type="EMBL" id="MDQ0505894.1"/>
    </source>
</evidence>
<comment type="similarity">
    <text evidence="2">Belongs to the 2H phosphoesterase superfamily. ThpR family.</text>
</comment>
<evidence type="ECO:0000256" key="2">
    <source>
        <dbReference type="HAMAP-Rule" id="MF_01940"/>
    </source>
</evidence>
<keyword evidence="4" id="KW-0436">Ligase</keyword>
<dbReference type="PANTHER" id="PTHR35561">
    <property type="entry name" value="RNA 2',3'-CYCLIC PHOSPHODIESTERASE"/>
    <property type="match status" value="1"/>
</dbReference>
<dbReference type="SUPFAM" id="SSF55144">
    <property type="entry name" value="LigT-like"/>
    <property type="match status" value="1"/>
</dbReference>
<feature type="short sequence motif" description="HXTX 2" evidence="2">
    <location>
        <begin position="120"/>
        <end position="123"/>
    </location>
</feature>
<dbReference type="Proteomes" id="UP001241747">
    <property type="component" value="Unassembled WGS sequence"/>
</dbReference>
<organism evidence="4 5">
    <name type="scientific">Xanthobacter agilis</name>
    <dbReference type="NCBI Taxonomy" id="47492"/>
    <lineage>
        <taxon>Bacteria</taxon>
        <taxon>Pseudomonadati</taxon>
        <taxon>Pseudomonadota</taxon>
        <taxon>Alphaproteobacteria</taxon>
        <taxon>Hyphomicrobiales</taxon>
        <taxon>Xanthobacteraceae</taxon>
        <taxon>Xanthobacter</taxon>
    </lineage>
</organism>
<dbReference type="NCBIfam" id="TIGR02258">
    <property type="entry name" value="2_5_ligase"/>
    <property type="match status" value="1"/>
</dbReference>
<dbReference type="Pfam" id="PF02834">
    <property type="entry name" value="LigT_PEase"/>
    <property type="match status" value="2"/>
</dbReference>
<dbReference type="EC" id="3.1.4.58" evidence="2"/>
<feature type="domain" description="Phosphoesterase HXTX" evidence="3">
    <location>
        <begin position="91"/>
        <end position="166"/>
    </location>
</feature>
<sequence>MPRLFTAIEIPPDVGLALSFLRGGLTGARWIDPENYHVTLRFVGDVDDATGRDIMDMLGAVRRPAFDLMLQGLDQFGGRKPRSVFAAVKVNAAIMELQAEQERIMQRLGLVAEGRNFRPHVTLARLRDASSRQVADYLALRGPYRSTVFHVPRFVLFSSRDSVGGGPYLVEAVYPLG</sequence>
<evidence type="ECO:0000313" key="5">
    <source>
        <dbReference type="Proteomes" id="UP001241747"/>
    </source>
</evidence>
<feature type="active site" description="Proton acceptor" evidence="2">
    <location>
        <position position="120"/>
    </location>
</feature>
<dbReference type="PANTHER" id="PTHR35561:SF1">
    <property type="entry name" value="RNA 2',3'-CYCLIC PHOSPHODIESTERASE"/>
    <property type="match status" value="1"/>
</dbReference>
<dbReference type="EMBL" id="JAUSVY010000005">
    <property type="protein sequence ID" value="MDQ0505894.1"/>
    <property type="molecule type" value="Genomic_DNA"/>
</dbReference>
<accession>A0ABU0LFH5</accession>